<sequence length="699" mass="74246">MANAVRINRQKRKPALAWVLVFAMLFQGVAALALASPANAKSSRSAAVVEVTGDVAYKKSGGSRSYAVYQDLNLNQGDSIVTGPSSSVVLRIVDREDEITIGENSEVYISDLVEKNGGKKTKVKSWAGSLWAKVKSLIGSEEEFEIETPTAVMGVRGTNFMTSVNWKTGETTMAVAAGIVSTSEADSAADHKQTRSAEGVSVYPAQQVAVSTSGSSKDLRAQAEYADPKVLAEVLDKKVLESFIKNIGDIQKEQDKIKAQLKENLDKGVGKPDESSILKISTPADLEAVTTNFDRFLSLLAKSAVDAGKLTQKAVDEANASMADASRKLDIHNPPALDKNAGIDPEVEQLKKQAEPKNTAYEQEQRELRDNQAKLAALLDRIEADRQRIQDQNQKAVAEADRKATDQYTSTLSADDKKQFEESQRKNTNQPAPDSSSRPTSPPADSGSDSGSGGGSTDDRPSAPVLISPTAEATVRNPVQIKLKAAAGTTVRVLNGTEEVGRADGQGDSEVTVTLRTLQPGTYNLTTQAFRDSAASVPVSIPPIHILGVGLAQVGGIKDGKINLALTMKGFTPAAPFYSVEAHLIYGKAALDYRGPANLTSVPGTVFYGSQTAETLRQVSDASKSELIYAATAFETQGSGAIKPIQLSGDTLLVNVPLSVVDSAAGSAKVDLGYIKIIDKQGNTVYESRDIQSISVGTK</sequence>
<gene>
    <name evidence="3" type="ORF">ET33_34960</name>
</gene>
<feature type="domain" description="FecR protein" evidence="2">
    <location>
        <begin position="78"/>
        <end position="180"/>
    </location>
</feature>
<dbReference type="Pfam" id="PF04773">
    <property type="entry name" value="FecR"/>
    <property type="match status" value="1"/>
</dbReference>
<name>A0A081P6E3_9BACL</name>
<dbReference type="Proteomes" id="UP000028123">
    <property type="component" value="Unassembled WGS sequence"/>
</dbReference>
<dbReference type="eggNOG" id="COG4254">
    <property type="taxonomic scope" value="Bacteria"/>
</dbReference>
<dbReference type="OrthoDB" id="2888245at2"/>
<accession>A0A081P6E3</accession>
<evidence type="ECO:0000313" key="3">
    <source>
        <dbReference type="EMBL" id="KEQ26266.1"/>
    </source>
</evidence>
<proteinExistence type="predicted"/>
<evidence type="ECO:0000259" key="2">
    <source>
        <dbReference type="Pfam" id="PF04773"/>
    </source>
</evidence>
<feature type="compositionally biased region" description="Basic and acidic residues" evidence="1">
    <location>
        <begin position="414"/>
        <end position="425"/>
    </location>
</feature>
<feature type="compositionally biased region" description="Polar residues" evidence="1">
    <location>
        <begin position="426"/>
        <end position="438"/>
    </location>
</feature>
<dbReference type="InterPro" id="IPR006860">
    <property type="entry name" value="FecR"/>
</dbReference>
<reference evidence="3 4" key="1">
    <citation type="submission" date="2014-06" db="EMBL/GenBank/DDBJ databases">
        <title>Draft genome sequence of Paenibacillus sp. MSt1.</title>
        <authorList>
            <person name="Aw Y.K."/>
            <person name="Ong K.S."/>
            <person name="Gan H.M."/>
            <person name="Lee S.M."/>
        </authorList>
    </citation>
    <scope>NUCLEOTIDE SEQUENCE [LARGE SCALE GENOMIC DNA]</scope>
    <source>
        <strain evidence="3 4">MSt1</strain>
    </source>
</reference>
<protein>
    <recommendedName>
        <fullName evidence="2">FecR protein domain-containing protein</fullName>
    </recommendedName>
</protein>
<organism evidence="3 4">
    <name type="scientific">Paenibacillus tyrfis</name>
    <dbReference type="NCBI Taxonomy" id="1501230"/>
    <lineage>
        <taxon>Bacteria</taxon>
        <taxon>Bacillati</taxon>
        <taxon>Bacillota</taxon>
        <taxon>Bacilli</taxon>
        <taxon>Bacillales</taxon>
        <taxon>Paenibacillaceae</taxon>
        <taxon>Paenibacillus</taxon>
    </lineage>
</organism>
<dbReference type="EMBL" id="JNVM01000007">
    <property type="protein sequence ID" value="KEQ26266.1"/>
    <property type="molecule type" value="Genomic_DNA"/>
</dbReference>
<dbReference type="PANTHER" id="PTHR38731:SF1">
    <property type="entry name" value="FECR PROTEIN DOMAIN-CONTAINING PROTEIN"/>
    <property type="match status" value="1"/>
</dbReference>
<keyword evidence="4" id="KW-1185">Reference proteome</keyword>
<evidence type="ECO:0000256" key="1">
    <source>
        <dbReference type="SAM" id="MobiDB-lite"/>
    </source>
</evidence>
<dbReference type="RefSeq" id="WP_036680152.1">
    <property type="nucleotide sequence ID" value="NZ_JNVM01000007.1"/>
</dbReference>
<dbReference type="AlphaFoldDB" id="A0A081P6E3"/>
<comment type="caution">
    <text evidence="3">The sequence shown here is derived from an EMBL/GenBank/DDBJ whole genome shotgun (WGS) entry which is preliminary data.</text>
</comment>
<dbReference type="Gene3D" id="2.60.120.1440">
    <property type="match status" value="1"/>
</dbReference>
<dbReference type="PANTHER" id="PTHR38731">
    <property type="entry name" value="LIPL45-RELATED LIPOPROTEIN-RELATED"/>
    <property type="match status" value="1"/>
</dbReference>
<evidence type="ECO:0000313" key="4">
    <source>
        <dbReference type="Proteomes" id="UP000028123"/>
    </source>
</evidence>
<feature type="region of interest" description="Disordered" evidence="1">
    <location>
        <begin position="393"/>
        <end position="471"/>
    </location>
</feature>